<dbReference type="Pfam" id="PF01636">
    <property type="entry name" value="APH"/>
    <property type="match status" value="1"/>
</dbReference>
<dbReference type="InterPro" id="IPR002575">
    <property type="entry name" value="Aminoglycoside_PTrfase"/>
</dbReference>
<evidence type="ECO:0000313" key="3">
    <source>
        <dbReference type="Proteomes" id="UP000054144"/>
    </source>
</evidence>
<feature type="domain" description="Aminoglycoside phosphotransferase" evidence="1">
    <location>
        <begin position="27"/>
        <end position="175"/>
    </location>
</feature>
<name>A0A0D7A250_9AGAR</name>
<dbReference type="PANTHER" id="PTHR21310:SF58">
    <property type="entry name" value="AMINOGLYCOSIDE PHOSPHOTRANSFERASE DOMAIN-CONTAINING PROTEIN"/>
    <property type="match status" value="1"/>
</dbReference>
<proteinExistence type="predicted"/>
<dbReference type="InterPro" id="IPR011009">
    <property type="entry name" value="Kinase-like_dom_sf"/>
</dbReference>
<dbReference type="Gene3D" id="3.90.1200.10">
    <property type="match status" value="1"/>
</dbReference>
<dbReference type="Proteomes" id="UP000054144">
    <property type="component" value="Unassembled WGS sequence"/>
</dbReference>
<reference evidence="2 3" key="1">
    <citation type="journal article" date="2015" name="Fungal Genet. Biol.">
        <title>Evolution of novel wood decay mechanisms in Agaricales revealed by the genome sequences of Fistulina hepatica and Cylindrobasidium torrendii.</title>
        <authorList>
            <person name="Floudas D."/>
            <person name="Held B.W."/>
            <person name="Riley R."/>
            <person name="Nagy L.G."/>
            <person name="Koehler G."/>
            <person name="Ransdell A.S."/>
            <person name="Younus H."/>
            <person name="Chow J."/>
            <person name="Chiniquy J."/>
            <person name="Lipzen A."/>
            <person name="Tritt A."/>
            <person name="Sun H."/>
            <person name="Haridas S."/>
            <person name="LaButti K."/>
            <person name="Ohm R.A."/>
            <person name="Kues U."/>
            <person name="Blanchette R.A."/>
            <person name="Grigoriev I.V."/>
            <person name="Minto R.E."/>
            <person name="Hibbett D.S."/>
        </authorList>
    </citation>
    <scope>NUCLEOTIDE SEQUENCE [LARGE SCALE GENOMIC DNA]</scope>
    <source>
        <strain evidence="2 3">ATCC 64428</strain>
    </source>
</reference>
<dbReference type="InterPro" id="IPR051678">
    <property type="entry name" value="AGP_Transferase"/>
</dbReference>
<dbReference type="GO" id="GO:0016301">
    <property type="term" value="F:kinase activity"/>
    <property type="evidence" value="ECO:0007669"/>
    <property type="project" value="UniProtKB-KW"/>
</dbReference>
<evidence type="ECO:0000313" key="2">
    <source>
        <dbReference type="EMBL" id="KIY44878.1"/>
    </source>
</evidence>
<organism evidence="2 3">
    <name type="scientific">Fistulina hepatica ATCC 64428</name>
    <dbReference type="NCBI Taxonomy" id="1128425"/>
    <lineage>
        <taxon>Eukaryota</taxon>
        <taxon>Fungi</taxon>
        <taxon>Dikarya</taxon>
        <taxon>Basidiomycota</taxon>
        <taxon>Agaricomycotina</taxon>
        <taxon>Agaricomycetes</taxon>
        <taxon>Agaricomycetidae</taxon>
        <taxon>Agaricales</taxon>
        <taxon>Fistulinaceae</taxon>
        <taxon>Fistulina</taxon>
    </lineage>
</organism>
<dbReference type="SUPFAM" id="SSF56112">
    <property type="entry name" value="Protein kinase-like (PK-like)"/>
    <property type="match status" value="1"/>
</dbReference>
<dbReference type="EMBL" id="KN882064">
    <property type="protein sequence ID" value="KIY44878.1"/>
    <property type="molecule type" value="Genomic_DNA"/>
</dbReference>
<keyword evidence="2" id="KW-0808">Transferase</keyword>
<dbReference type="CDD" id="cd05120">
    <property type="entry name" value="APH_ChoK_like"/>
    <property type="match status" value="1"/>
</dbReference>
<gene>
    <name evidence="2" type="ORF">FISHEDRAFT_67282</name>
</gene>
<dbReference type="PANTHER" id="PTHR21310">
    <property type="entry name" value="AMINOGLYCOSIDE PHOSPHOTRANSFERASE-RELATED-RELATED"/>
    <property type="match status" value="1"/>
</dbReference>
<protein>
    <submittedName>
        <fullName evidence="2">Kinase-like protein</fullName>
    </submittedName>
</protein>
<keyword evidence="2" id="KW-0418">Kinase</keyword>
<dbReference type="OrthoDB" id="8300194at2759"/>
<accession>A0A0D7A250</accession>
<keyword evidence="3" id="KW-1185">Reference proteome</keyword>
<evidence type="ECO:0000259" key="1">
    <source>
        <dbReference type="Pfam" id="PF01636"/>
    </source>
</evidence>
<dbReference type="AlphaFoldDB" id="A0A0D7A250"/>
<sequence>MAAASIRFVEQSTNIPVPHVWAQFWWFGAGIIVMSRIEGISLEASWKQLTDVDKECIVAQLVQFVNELRSIPPPSAPAITSITGGPIFCPRLHVYNDACGPFKDEMHLNAHIRCYRSLDRFPTIVADVHSRSHPLVFTHNDLFPRNIMIDGTTVTAIIDWEASGWLPSHWEFIPAFDEEAMADLEILRILDVPKS</sequence>